<evidence type="ECO:0000256" key="2">
    <source>
        <dbReference type="SAM" id="SignalP"/>
    </source>
</evidence>
<dbReference type="AlphaFoldDB" id="A0A8J8NDN2"/>
<feature type="compositionally biased region" description="Low complexity" evidence="1">
    <location>
        <begin position="249"/>
        <end position="269"/>
    </location>
</feature>
<proteinExistence type="predicted"/>
<feature type="compositionally biased region" description="Basic residues" evidence="1">
    <location>
        <begin position="437"/>
        <end position="450"/>
    </location>
</feature>
<keyword evidence="4" id="KW-1185">Reference proteome</keyword>
<feature type="compositionally biased region" description="Acidic residues" evidence="1">
    <location>
        <begin position="142"/>
        <end position="152"/>
    </location>
</feature>
<dbReference type="EMBL" id="RRYP01019327">
    <property type="protein sequence ID" value="TNV73282.1"/>
    <property type="molecule type" value="Genomic_DNA"/>
</dbReference>
<organism evidence="3 4">
    <name type="scientific">Halteria grandinella</name>
    <dbReference type="NCBI Taxonomy" id="5974"/>
    <lineage>
        <taxon>Eukaryota</taxon>
        <taxon>Sar</taxon>
        <taxon>Alveolata</taxon>
        <taxon>Ciliophora</taxon>
        <taxon>Intramacronucleata</taxon>
        <taxon>Spirotrichea</taxon>
        <taxon>Stichotrichia</taxon>
        <taxon>Sporadotrichida</taxon>
        <taxon>Halteriidae</taxon>
        <taxon>Halteria</taxon>
    </lineage>
</organism>
<feature type="compositionally biased region" description="Basic and acidic residues" evidence="1">
    <location>
        <begin position="165"/>
        <end position="175"/>
    </location>
</feature>
<evidence type="ECO:0000256" key="1">
    <source>
        <dbReference type="SAM" id="MobiDB-lite"/>
    </source>
</evidence>
<evidence type="ECO:0000313" key="3">
    <source>
        <dbReference type="EMBL" id="TNV73282.1"/>
    </source>
</evidence>
<name>A0A8J8NDN2_HALGN</name>
<feature type="compositionally biased region" description="Basic residues" evidence="1">
    <location>
        <begin position="205"/>
        <end position="215"/>
    </location>
</feature>
<feature type="region of interest" description="Disordered" evidence="1">
    <location>
        <begin position="421"/>
        <end position="487"/>
    </location>
</feature>
<protein>
    <submittedName>
        <fullName evidence="3">Uncharacterized protein</fullName>
    </submittedName>
</protein>
<feature type="signal peptide" evidence="2">
    <location>
        <begin position="1"/>
        <end position="16"/>
    </location>
</feature>
<keyword evidence="2" id="KW-0732">Signal</keyword>
<sequence>MVVAIFAFVLNCMVRAKQRDRLIACVAFAFIYEEETRFSGKLKRVKLTPKRPTPQEIFALQDYYDTSEPTNWEREMIEYTFKIMQQLGFEVKLLRTKGNGKNKRQEEVDLTKRYIKPAKEVRAEIKRAQKGKNGENKRSSEGDEDNLNDEESGGTAAGSLQGPREAIHAPDEEAKQPQIKKQYKEDFSSIAPQQQAIGAKLKLGFGRKNKTKPNGHHSSDESSDDNLPPEVVSKIQGKSKKNIQESSSDDSLSSSSSSDDDASAYNNKPKGFKNKQFPKKKNPLKQVSTPKRQTKDALAQYYLEYERQQQLHYESLMNSSGKKPLMNDIIKSPIKKNSTLRTSTAGLLLQSPSHAPFASQLKSPGGGGFMITHDVNSPGFSETQTRFSRALQDHHSSNEQLSQTVAEMDMSVMMPLNFQADDASTESKRTNSQSLGKVKKGKKLFQRRRQPGAQALQQQEINTDQAATPEPPQPMVYPSNDDSNYSSFNVQPINIAEDDEEVPQSKKSRVNLTLNMAKVQAIPTVIAEDRAGEDAVTQRVEEGAA</sequence>
<dbReference type="Proteomes" id="UP000785679">
    <property type="component" value="Unassembled WGS sequence"/>
</dbReference>
<comment type="caution">
    <text evidence="3">The sequence shown here is derived from an EMBL/GenBank/DDBJ whole genome shotgun (WGS) entry which is preliminary data.</text>
</comment>
<feature type="chain" id="PRO_5035258990" evidence="2">
    <location>
        <begin position="17"/>
        <end position="545"/>
    </location>
</feature>
<reference evidence="3" key="1">
    <citation type="submission" date="2019-06" db="EMBL/GenBank/DDBJ databases">
        <authorList>
            <person name="Zheng W."/>
        </authorList>
    </citation>
    <scope>NUCLEOTIDE SEQUENCE</scope>
    <source>
        <strain evidence="3">QDHG01</strain>
    </source>
</reference>
<feature type="compositionally biased region" description="Basic residues" evidence="1">
    <location>
        <begin position="270"/>
        <end position="283"/>
    </location>
</feature>
<feature type="region of interest" description="Disordered" evidence="1">
    <location>
        <begin position="121"/>
        <end position="293"/>
    </location>
</feature>
<evidence type="ECO:0000313" key="4">
    <source>
        <dbReference type="Proteomes" id="UP000785679"/>
    </source>
</evidence>
<feature type="compositionally biased region" description="Polar residues" evidence="1">
    <location>
        <begin position="455"/>
        <end position="466"/>
    </location>
</feature>
<accession>A0A8J8NDN2</accession>
<gene>
    <name evidence="3" type="ORF">FGO68_gene16539</name>
</gene>
<feature type="compositionally biased region" description="Basic and acidic residues" evidence="1">
    <location>
        <begin position="121"/>
        <end position="141"/>
    </location>
</feature>